<protein>
    <recommendedName>
        <fullName evidence="8">MutL C-terminal dimerisation domain-containing protein</fullName>
    </recommendedName>
</protein>
<comment type="similarity">
    <text evidence="1">Belongs to the DNA mismatch repair MutL/HexB family.</text>
</comment>
<dbReference type="GO" id="GO:0061982">
    <property type="term" value="P:meiosis I cell cycle process"/>
    <property type="evidence" value="ECO:0007669"/>
    <property type="project" value="UniProtKB-ARBA"/>
</dbReference>
<dbReference type="SUPFAM" id="SSF55874">
    <property type="entry name" value="ATPase domain of HSP90 chaperone/DNA topoisomerase II/histidine kinase"/>
    <property type="match status" value="1"/>
</dbReference>
<evidence type="ECO:0000259" key="5">
    <source>
        <dbReference type="SMART" id="SM01340"/>
    </source>
</evidence>
<keyword evidence="2" id="KW-0227">DNA damage</keyword>
<dbReference type="PANTHER" id="PTHR10073:SF47">
    <property type="entry name" value="DNA MISMATCH REPAIR PROTEIN MLH3"/>
    <property type="match status" value="1"/>
</dbReference>
<dbReference type="InterPro" id="IPR036890">
    <property type="entry name" value="HATPase_C_sf"/>
</dbReference>
<reference evidence="6 7" key="1">
    <citation type="submission" date="2016-07" db="EMBL/GenBank/DDBJ databases">
        <title>Pervasive Adenine N6-methylation of Active Genes in Fungi.</title>
        <authorList>
            <consortium name="DOE Joint Genome Institute"/>
            <person name="Mondo S.J."/>
            <person name="Dannebaum R.O."/>
            <person name="Kuo R.C."/>
            <person name="Labutti K."/>
            <person name="Haridas S."/>
            <person name="Kuo A."/>
            <person name="Salamov A."/>
            <person name="Ahrendt S.R."/>
            <person name="Lipzen A."/>
            <person name="Sullivan W."/>
            <person name="Andreopoulos W.B."/>
            <person name="Clum A."/>
            <person name="Lindquist E."/>
            <person name="Daum C."/>
            <person name="Ramamoorthy G.K."/>
            <person name="Gryganskyi A."/>
            <person name="Culley D."/>
            <person name="Magnuson J.K."/>
            <person name="James T.Y."/>
            <person name="O'Malley M.A."/>
            <person name="Stajich J.E."/>
            <person name="Spatafora J.W."/>
            <person name="Visel A."/>
            <person name="Grigoriev I.V."/>
        </authorList>
    </citation>
    <scope>NUCLEOTIDE SEQUENCE [LARGE SCALE GENOMIC DNA]</scope>
    <source>
        <strain evidence="6 7">62-1032</strain>
    </source>
</reference>
<feature type="domain" description="MutL C-terminal dimerisation" evidence="4">
    <location>
        <begin position="678"/>
        <end position="907"/>
    </location>
</feature>
<dbReference type="GO" id="GO:0005524">
    <property type="term" value="F:ATP binding"/>
    <property type="evidence" value="ECO:0007669"/>
    <property type="project" value="InterPro"/>
</dbReference>
<feature type="region of interest" description="Disordered" evidence="3">
    <location>
        <begin position="599"/>
        <end position="625"/>
    </location>
</feature>
<dbReference type="InterPro" id="IPR042120">
    <property type="entry name" value="MutL_C_dimsub"/>
</dbReference>
<keyword evidence="7" id="KW-1185">Reference proteome</keyword>
<dbReference type="InterPro" id="IPR013507">
    <property type="entry name" value="DNA_mismatch_S5_2-like"/>
</dbReference>
<dbReference type="PROSITE" id="PS00058">
    <property type="entry name" value="DNA_MISMATCH_REPAIR_1"/>
    <property type="match status" value="1"/>
</dbReference>
<dbReference type="GO" id="GO:0032300">
    <property type="term" value="C:mismatch repair complex"/>
    <property type="evidence" value="ECO:0007669"/>
    <property type="project" value="InterPro"/>
</dbReference>
<comment type="caution">
    <text evidence="6">The sequence shown here is derived from an EMBL/GenBank/DDBJ whole genome shotgun (WGS) entry which is preliminary data.</text>
</comment>
<evidence type="ECO:0000256" key="3">
    <source>
        <dbReference type="SAM" id="MobiDB-lite"/>
    </source>
</evidence>
<organism evidence="6 7">
    <name type="scientific">Leucosporidium creatinivorum</name>
    <dbReference type="NCBI Taxonomy" id="106004"/>
    <lineage>
        <taxon>Eukaryota</taxon>
        <taxon>Fungi</taxon>
        <taxon>Dikarya</taxon>
        <taxon>Basidiomycota</taxon>
        <taxon>Pucciniomycotina</taxon>
        <taxon>Microbotryomycetes</taxon>
        <taxon>Leucosporidiales</taxon>
        <taxon>Leucosporidium</taxon>
    </lineage>
</organism>
<sequence>MSAPSPGEPPPAATARPIAPLPATTTSLLRSTLVIPSLPAALIELVQNALDAQSSRIDVTVDLDRWTIKCEDNGLGISRSELTKVAGERYWSSKTLPGEELQEDERETLGFRGEALTSLRDMALLEIVSRSQGGEETVSLVARGGERLYEGVASTPRATEGTTVWVRDIFYKWPVRRKPLSTPSARITLLNSFRHSLSTLSLLHPSVSFSLLDTSSSGTSSDSMGAKRLVNVARSTEGVLGRPGTEKVWEFERQEEQAVKGMSAEGFFSLTAAHSKGSQFLFVNSRPLAPSPLHKLINDRFSQSSFSRHAASHLVAPLSTSPSKQQASQTGTKASRKSPKKSTERFPIFVLNLVAPPGMVDVTLEPEKRVVEFEDTKRVHSFVQGIVDDFLRQQGFLSTPISRLPTTSSPTPAADCPQPQASPTRSRPSTPTTELSTKKQRLEDVAEDEGDLRVAVQRKSIDRTKELFAYPGRAASAPPSALPPQQDAPIRWTDPATHQTFFVDPRTGNSWRPDECCSRPGVEQQQPQRDSSSSERRSGGRSTIVNRSDLRRTVKDSLAQMAEDGPPEWMAQTLKAWTNPVFPSSKPGIPSLTSHKLARANSTPLSTGQPLPTSRPSRASFSSDIPSLSRSRLSTLSSFFSHPSAAANASKSAIAELPADVRGAGQRFTRENLRDAEFVAQVDRKFLLVKMRGRAELDEEEGGVEEEGQVETLVMVDQHAASERVRVEKLLEELCGKVARGEEVELWSVEPGEEVGDAAERRGCAVLVSGAEAVQAAERIEDFARWGIGLSLPSDSTCTSAPKDDDSSPPYPGDYIQIHLTSVPLIVSDRLRVEPRLQQELVRSYLAQLSEQGGGATMASKAGEGKVKLGGGEERTWRAVVRQCPPVLLDLINSKACRGAIMFNDELTPEQSRTLLARLADTSFPFQCAHGRPSLTPVVNLANPSVSSSEEHRTSSWRAGPSDGAARSSIDWGRLASRAEDDD</sequence>
<dbReference type="EMBL" id="MCGR01000037">
    <property type="protein sequence ID" value="ORY75708.1"/>
    <property type="molecule type" value="Genomic_DNA"/>
</dbReference>
<feature type="region of interest" description="Disordered" evidence="3">
    <location>
        <begin position="501"/>
        <end position="553"/>
    </location>
</feature>
<evidence type="ECO:0000313" key="6">
    <source>
        <dbReference type="EMBL" id="ORY75708.1"/>
    </source>
</evidence>
<feature type="domain" description="DNA mismatch repair protein S5" evidence="5">
    <location>
        <begin position="236"/>
        <end position="392"/>
    </location>
</feature>
<evidence type="ECO:0000313" key="7">
    <source>
        <dbReference type="Proteomes" id="UP000193467"/>
    </source>
</evidence>
<dbReference type="PANTHER" id="PTHR10073">
    <property type="entry name" value="DNA MISMATCH REPAIR PROTEIN MLH, PMS, MUTL"/>
    <property type="match status" value="1"/>
</dbReference>
<dbReference type="InterPro" id="IPR020568">
    <property type="entry name" value="Ribosomal_Su5_D2-typ_SF"/>
</dbReference>
<dbReference type="GO" id="GO:0016887">
    <property type="term" value="F:ATP hydrolysis activity"/>
    <property type="evidence" value="ECO:0007669"/>
    <property type="project" value="InterPro"/>
</dbReference>
<dbReference type="GO" id="GO:0006298">
    <property type="term" value="P:mismatch repair"/>
    <property type="evidence" value="ECO:0007669"/>
    <property type="project" value="InterPro"/>
</dbReference>
<dbReference type="SUPFAM" id="SSF54211">
    <property type="entry name" value="Ribosomal protein S5 domain 2-like"/>
    <property type="match status" value="1"/>
</dbReference>
<dbReference type="Pfam" id="PF13589">
    <property type="entry name" value="HATPase_c_3"/>
    <property type="match status" value="1"/>
</dbReference>
<dbReference type="InterPro" id="IPR014721">
    <property type="entry name" value="Ribsml_uS5_D2-typ_fold_subgr"/>
</dbReference>
<feature type="region of interest" description="Disordered" evidence="3">
    <location>
        <begin position="312"/>
        <end position="341"/>
    </location>
</feature>
<dbReference type="SMART" id="SM00853">
    <property type="entry name" value="MutL_C"/>
    <property type="match status" value="1"/>
</dbReference>
<name>A0A1Y2EVX0_9BASI</name>
<dbReference type="Gene3D" id="3.30.230.10">
    <property type="match status" value="1"/>
</dbReference>
<evidence type="ECO:0008006" key="8">
    <source>
        <dbReference type="Google" id="ProtNLM"/>
    </source>
</evidence>
<feature type="region of interest" description="Disordered" evidence="3">
    <location>
        <begin position="401"/>
        <end position="449"/>
    </location>
</feature>
<dbReference type="GO" id="GO:0140664">
    <property type="term" value="F:ATP-dependent DNA damage sensor activity"/>
    <property type="evidence" value="ECO:0007669"/>
    <property type="project" value="InterPro"/>
</dbReference>
<dbReference type="Gene3D" id="3.30.565.10">
    <property type="entry name" value="Histidine kinase-like ATPase, C-terminal domain"/>
    <property type="match status" value="1"/>
</dbReference>
<dbReference type="STRING" id="106004.A0A1Y2EVX0"/>
<dbReference type="InterPro" id="IPR037198">
    <property type="entry name" value="MutL_C_sf"/>
</dbReference>
<dbReference type="Proteomes" id="UP000193467">
    <property type="component" value="Unassembled WGS sequence"/>
</dbReference>
<gene>
    <name evidence="6" type="ORF">BCR35DRAFT_306246</name>
</gene>
<evidence type="ECO:0000259" key="4">
    <source>
        <dbReference type="SMART" id="SM00853"/>
    </source>
</evidence>
<accession>A0A1Y2EVX0</accession>
<dbReference type="OrthoDB" id="429932at2759"/>
<evidence type="ECO:0000256" key="1">
    <source>
        <dbReference type="ARBA" id="ARBA00006082"/>
    </source>
</evidence>
<feature type="compositionally biased region" description="Low complexity" evidence="3">
    <location>
        <begin position="417"/>
        <end position="435"/>
    </location>
</feature>
<dbReference type="InterPro" id="IPR014762">
    <property type="entry name" value="DNA_mismatch_repair_CS"/>
</dbReference>
<dbReference type="InterPro" id="IPR038973">
    <property type="entry name" value="MutL/Mlh/Pms-like"/>
</dbReference>
<feature type="region of interest" description="Disordered" evidence="3">
    <location>
        <begin position="946"/>
        <end position="983"/>
    </location>
</feature>
<proteinExistence type="inferred from homology"/>
<feature type="compositionally biased region" description="Polar residues" evidence="3">
    <location>
        <begin position="600"/>
        <end position="625"/>
    </location>
</feature>
<dbReference type="GO" id="GO:0030983">
    <property type="term" value="F:mismatched DNA binding"/>
    <property type="evidence" value="ECO:0007669"/>
    <property type="project" value="InterPro"/>
</dbReference>
<dbReference type="Gene3D" id="3.30.1540.20">
    <property type="entry name" value="MutL, C-terminal domain, dimerisation subdomain"/>
    <property type="match status" value="2"/>
</dbReference>
<dbReference type="InterPro" id="IPR014790">
    <property type="entry name" value="MutL_C"/>
</dbReference>
<dbReference type="SUPFAM" id="SSF118116">
    <property type="entry name" value="DNA mismatch repair protein MutL"/>
    <property type="match status" value="1"/>
</dbReference>
<feature type="compositionally biased region" description="Polar residues" evidence="3">
    <location>
        <begin position="401"/>
        <end position="411"/>
    </location>
</feature>
<dbReference type="AlphaFoldDB" id="A0A1Y2EVX0"/>
<dbReference type="InterPro" id="IPR042121">
    <property type="entry name" value="MutL_C_regsub"/>
</dbReference>
<feature type="compositionally biased region" description="Polar residues" evidence="3">
    <location>
        <begin position="318"/>
        <end position="333"/>
    </location>
</feature>
<feature type="region of interest" description="Disordered" evidence="3">
    <location>
        <begin position="470"/>
        <end position="489"/>
    </location>
</feature>
<dbReference type="Gene3D" id="3.30.1370.100">
    <property type="entry name" value="MutL, C-terminal domain, regulatory subdomain"/>
    <property type="match status" value="1"/>
</dbReference>
<dbReference type="InParanoid" id="A0A1Y2EVX0"/>
<dbReference type="Pfam" id="PF01119">
    <property type="entry name" value="DNA_mis_repair"/>
    <property type="match status" value="1"/>
</dbReference>
<evidence type="ECO:0000256" key="2">
    <source>
        <dbReference type="ARBA" id="ARBA00022763"/>
    </source>
</evidence>
<dbReference type="SMART" id="SM01340">
    <property type="entry name" value="DNA_mis_repair"/>
    <property type="match status" value="1"/>
</dbReference>